<evidence type="ECO:0000313" key="14">
    <source>
        <dbReference type="EMBL" id="SMO54740.1"/>
    </source>
</evidence>
<evidence type="ECO:0000256" key="1">
    <source>
        <dbReference type="ARBA" id="ARBA00000085"/>
    </source>
</evidence>
<dbReference type="InterPro" id="IPR036890">
    <property type="entry name" value="HATPase_C_sf"/>
</dbReference>
<feature type="domain" description="Histidine kinase" evidence="10">
    <location>
        <begin position="413"/>
        <end position="605"/>
    </location>
</feature>
<keyword evidence="9" id="KW-0472">Membrane</keyword>
<keyword evidence="4" id="KW-0808">Transferase</keyword>
<evidence type="ECO:0000256" key="6">
    <source>
        <dbReference type="ARBA" id="ARBA00022777"/>
    </source>
</evidence>
<feature type="domain" description="PAS" evidence="11">
    <location>
        <begin position="277"/>
        <end position="323"/>
    </location>
</feature>
<evidence type="ECO:0000259" key="12">
    <source>
        <dbReference type="PROSITE" id="PS50113"/>
    </source>
</evidence>
<protein>
    <recommendedName>
        <fullName evidence="2">histidine kinase</fullName>
        <ecNumber evidence="2">2.7.13.3</ecNumber>
    </recommendedName>
</protein>
<keyword evidence="3" id="KW-0597">Phosphoprotein</keyword>
<dbReference type="Gene3D" id="3.30.450.20">
    <property type="entry name" value="PAS domain"/>
    <property type="match status" value="1"/>
</dbReference>
<gene>
    <name evidence="14" type="ORF">SAMN06265219_104192</name>
</gene>
<comment type="catalytic activity">
    <reaction evidence="1">
        <text>ATP + protein L-histidine = ADP + protein N-phospho-L-histidine.</text>
        <dbReference type="EC" id="2.7.13.3"/>
    </reaction>
</comment>
<evidence type="ECO:0000256" key="2">
    <source>
        <dbReference type="ARBA" id="ARBA00012438"/>
    </source>
</evidence>
<dbReference type="PROSITE" id="PS50109">
    <property type="entry name" value="HIS_KIN"/>
    <property type="match status" value="1"/>
</dbReference>
<dbReference type="Pfam" id="PF00989">
    <property type="entry name" value="PAS"/>
    <property type="match status" value="1"/>
</dbReference>
<dbReference type="InterPro" id="IPR000700">
    <property type="entry name" value="PAS-assoc_C"/>
</dbReference>
<feature type="domain" description="CHASE" evidence="13">
    <location>
        <begin position="89"/>
        <end position="195"/>
    </location>
</feature>
<dbReference type="AlphaFoldDB" id="A0A521C7Q3"/>
<dbReference type="Proteomes" id="UP000317557">
    <property type="component" value="Unassembled WGS sequence"/>
</dbReference>
<dbReference type="PANTHER" id="PTHR41523:SF8">
    <property type="entry name" value="ETHYLENE RESPONSE SENSOR PROTEIN"/>
    <property type="match status" value="1"/>
</dbReference>
<keyword evidence="7" id="KW-0067">ATP-binding</keyword>
<dbReference type="SMART" id="SM00387">
    <property type="entry name" value="HATPase_c"/>
    <property type="match status" value="1"/>
</dbReference>
<dbReference type="InterPro" id="IPR011495">
    <property type="entry name" value="Sig_transdc_His_kin_sub2_dim/P"/>
</dbReference>
<dbReference type="InterPro" id="IPR035965">
    <property type="entry name" value="PAS-like_dom_sf"/>
</dbReference>
<keyword evidence="9" id="KW-1133">Transmembrane helix</keyword>
<dbReference type="CDD" id="cd00130">
    <property type="entry name" value="PAS"/>
    <property type="match status" value="1"/>
</dbReference>
<dbReference type="SMART" id="SM01079">
    <property type="entry name" value="CHASE"/>
    <property type="match status" value="1"/>
</dbReference>
<reference evidence="14 15" key="1">
    <citation type="submission" date="2017-05" db="EMBL/GenBank/DDBJ databases">
        <authorList>
            <person name="Varghese N."/>
            <person name="Submissions S."/>
        </authorList>
    </citation>
    <scope>NUCLEOTIDE SEQUENCE [LARGE SCALE GENOMIC DNA]</scope>
    <source>
        <strain evidence="14 15">DSM 21985</strain>
    </source>
</reference>
<organism evidence="14 15">
    <name type="scientific">Gracilimonas mengyeensis</name>
    <dbReference type="NCBI Taxonomy" id="1302730"/>
    <lineage>
        <taxon>Bacteria</taxon>
        <taxon>Pseudomonadati</taxon>
        <taxon>Balneolota</taxon>
        <taxon>Balneolia</taxon>
        <taxon>Balneolales</taxon>
        <taxon>Balneolaceae</taxon>
        <taxon>Gracilimonas</taxon>
    </lineage>
</organism>
<dbReference type="GO" id="GO:0005524">
    <property type="term" value="F:ATP binding"/>
    <property type="evidence" value="ECO:0007669"/>
    <property type="project" value="UniProtKB-KW"/>
</dbReference>
<evidence type="ECO:0000259" key="11">
    <source>
        <dbReference type="PROSITE" id="PS50112"/>
    </source>
</evidence>
<dbReference type="PROSITE" id="PS50113">
    <property type="entry name" value="PAC"/>
    <property type="match status" value="1"/>
</dbReference>
<sequence length="613" mass="70700">MGLVLSCSVMILWLQNQKESRQAQTSKINETGQLVVQQFQKRTLESVNSLRNLKSRIEETNGGYFDYWDYDAQLIINQNSAFKFIEWIDSSMVIRRVEPIKGNESAIGLDISTLDYRRSDWLRAKRDSITNFTHWLELVQGNYAFLVDEPLYFDDHFHGTITAGMDFSSQFDAIMQGMDQYNVVLRDENGMVFYEYGSSERVSGYPEFSIAVKLKSDRLHSGNWMFRLSPNQVFVEENVNPSLYLNPALGLLFSLLVSVLFFFMVTAYSAQKSTRSANRKIRALIESSPMAIYTIDTNGIVRDFWNKAAEEMLGWKREEVMGKFMPHVSDKYRDNFEHLKGKAVMGQPLKNKEIERKRKDGTTAMFRLNVGHIVGESGNDRLMLAILEDITKEVEYKNRLEESVKEKEVLLSEIHHRVKNNLAIIIGLIELQKDGLKEQELIQILNETQNRIYSISGVHELLYNTESFTEITFEEYAVRLINRIRNMFEERGKEVNIEYEFSTNNLNINQAIPLGLLINELITNSFKHAFEGMEDGRIFIGLYEEDDEIQAVYEDNGKGFKNKVFDSSNTLGVTLIKTLLGQLEADYTINAENGFNFKFSFRVKQKGAHSNIG</sequence>
<evidence type="ECO:0000256" key="7">
    <source>
        <dbReference type="ARBA" id="ARBA00022840"/>
    </source>
</evidence>
<evidence type="ECO:0000313" key="15">
    <source>
        <dbReference type="Proteomes" id="UP000317557"/>
    </source>
</evidence>
<evidence type="ECO:0000256" key="4">
    <source>
        <dbReference type="ARBA" id="ARBA00022679"/>
    </source>
</evidence>
<dbReference type="Gene3D" id="3.30.565.10">
    <property type="entry name" value="Histidine kinase-like ATPase, C-terminal domain"/>
    <property type="match status" value="1"/>
</dbReference>
<evidence type="ECO:0000259" key="10">
    <source>
        <dbReference type="PROSITE" id="PS50109"/>
    </source>
</evidence>
<dbReference type="PANTHER" id="PTHR41523">
    <property type="entry name" value="TWO-COMPONENT SYSTEM SENSOR PROTEIN"/>
    <property type="match status" value="1"/>
</dbReference>
<dbReference type="InterPro" id="IPR006189">
    <property type="entry name" value="CHASE_dom"/>
</dbReference>
<evidence type="ECO:0000259" key="13">
    <source>
        <dbReference type="PROSITE" id="PS50839"/>
    </source>
</evidence>
<evidence type="ECO:0000256" key="9">
    <source>
        <dbReference type="SAM" id="Phobius"/>
    </source>
</evidence>
<dbReference type="GO" id="GO:0004673">
    <property type="term" value="F:protein histidine kinase activity"/>
    <property type="evidence" value="ECO:0007669"/>
    <property type="project" value="UniProtKB-EC"/>
</dbReference>
<keyword evidence="15" id="KW-1185">Reference proteome</keyword>
<dbReference type="InterPro" id="IPR003594">
    <property type="entry name" value="HATPase_dom"/>
</dbReference>
<dbReference type="EMBL" id="FXTP01000004">
    <property type="protein sequence ID" value="SMO54740.1"/>
    <property type="molecule type" value="Genomic_DNA"/>
</dbReference>
<keyword evidence="9" id="KW-0812">Transmembrane</keyword>
<dbReference type="InterPro" id="IPR000014">
    <property type="entry name" value="PAS"/>
</dbReference>
<accession>A0A521C7Q3</accession>
<proteinExistence type="predicted"/>
<dbReference type="InterPro" id="IPR005467">
    <property type="entry name" value="His_kinase_dom"/>
</dbReference>
<keyword evidence="6" id="KW-0418">Kinase</keyword>
<dbReference type="InterPro" id="IPR013767">
    <property type="entry name" value="PAS_fold"/>
</dbReference>
<evidence type="ECO:0000256" key="3">
    <source>
        <dbReference type="ARBA" id="ARBA00022553"/>
    </source>
</evidence>
<dbReference type="EC" id="2.7.13.3" evidence="2"/>
<evidence type="ECO:0000256" key="5">
    <source>
        <dbReference type="ARBA" id="ARBA00022741"/>
    </source>
</evidence>
<dbReference type="PROSITE" id="PS50839">
    <property type="entry name" value="CHASE"/>
    <property type="match status" value="1"/>
</dbReference>
<evidence type="ECO:0000256" key="8">
    <source>
        <dbReference type="ARBA" id="ARBA00023026"/>
    </source>
</evidence>
<dbReference type="GO" id="GO:0006355">
    <property type="term" value="P:regulation of DNA-templated transcription"/>
    <property type="evidence" value="ECO:0007669"/>
    <property type="project" value="InterPro"/>
</dbReference>
<dbReference type="NCBIfam" id="TIGR00229">
    <property type="entry name" value="sensory_box"/>
    <property type="match status" value="1"/>
</dbReference>
<name>A0A521C7Q3_9BACT</name>
<dbReference type="PROSITE" id="PS50112">
    <property type="entry name" value="PAS"/>
    <property type="match status" value="1"/>
</dbReference>
<feature type="domain" description="PAC" evidence="12">
    <location>
        <begin position="350"/>
        <end position="402"/>
    </location>
</feature>
<dbReference type="SMART" id="SM00091">
    <property type="entry name" value="PAS"/>
    <property type="match status" value="1"/>
</dbReference>
<keyword evidence="5" id="KW-0547">Nucleotide-binding</keyword>
<dbReference type="SUPFAM" id="SSF55785">
    <property type="entry name" value="PYP-like sensor domain (PAS domain)"/>
    <property type="match status" value="1"/>
</dbReference>
<dbReference type="Pfam" id="PF03924">
    <property type="entry name" value="CHASE"/>
    <property type="match status" value="1"/>
</dbReference>
<keyword evidence="8" id="KW-0843">Virulence</keyword>
<dbReference type="Pfam" id="PF07568">
    <property type="entry name" value="HisKA_2"/>
    <property type="match status" value="1"/>
</dbReference>
<dbReference type="SUPFAM" id="SSF55874">
    <property type="entry name" value="ATPase domain of HSP90 chaperone/DNA topoisomerase II/histidine kinase"/>
    <property type="match status" value="1"/>
</dbReference>
<feature type="transmembrane region" description="Helical" evidence="9">
    <location>
        <begin position="248"/>
        <end position="270"/>
    </location>
</feature>